<organism evidence="1 2">
    <name type="scientific">Rangifer tarandus platyrhynchus</name>
    <name type="common">Svalbard reindeer</name>
    <dbReference type="NCBI Taxonomy" id="3082113"/>
    <lineage>
        <taxon>Eukaryota</taxon>
        <taxon>Metazoa</taxon>
        <taxon>Chordata</taxon>
        <taxon>Craniata</taxon>
        <taxon>Vertebrata</taxon>
        <taxon>Euteleostomi</taxon>
        <taxon>Mammalia</taxon>
        <taxon>Eutheria</taxon>
        <taxon>Laurasiatheria</taxon>
        <taxon>Artiodactyla</taxon>
        <taxon>Ruminantia</taxon>
        <taxon>Pecora</taxon>
        <taxon>Cervidae</taxon>
        <taxon>Odocoileinae</taxon>
        <taxon>Rangifer</taxon>
    </lineage>
</organism>
<dbReference type="Proteomes" id="UP001162501">
    <property type="component" value="Chromosome 1"/>
</dbReference>
<accession>A0AC59Y4C6</accession>
<reference evidence="1" key="1">
    <citation type="submission" date="2023-05" db="EMBL/GenBank/DDBJ databases">
        <authorList>
            <consortium name="ELIXIR-Norway"/>
        </authorList>
    </citation>
    <scope>NUCLEOTIDE SEQUENCE</scope>
</reference>
<protein>
    <submittedName>
        <fullName evidence="1">Uncharacterized protein</fullName>
    </submittedName>
</protein>
<reference evidence="1" key="2">
    <citation type="submission" date="2025-03" db="EMBL/GenBank/DDBJ databases">
        <authorList>
            <consortium name="ELIXIR-Norway"/>
            <consortium name="Elixir Norway"/>
        </authorList>
    </citation>
    <scope>NUCLEOTIDE SEQUENCE</scope>
</reference>
<gene>
    <name evidence="1" type="ORF">MRATA1EN22A_LOCUS1350</name>
</gene>
<dbReference type="EMBL" id="OX596085">
    <property type="protein sequence ID" value="CAM9351687.1"/>
    <property type="molecule type" value="Genomic_DNA"/>
</dbReference>
<name>A0AC59Y4C6_RANTA</name>
<evidence type="ECO:0000313" key="1">
    <source>
        <dbReference type="EMBL" id="CAM9351687.1"/>
    </source>
</evidence>
<evidence type="ECO:0000313" key="2">
    <source>
        <dbReference type="Proteomes" id="UP001162501"/>
    </source>
</evidence>
<proteinExistence type="predicted"/>
<sequence length="110" mass="12037">MGRGFLYRALGFPPATGLEAGKVEVLLLEWLYKTDHSDDFDLEVSLTEGPSLEAGDGEGRTHGDVQCVASCCQPQMLVIYVYNPITAKIIHHYSSSCQTTLGAHKRAVPR</sequence>